<dbReference type="PANTHER" id="PTHR42964">
    <property type="entry name" value="ENOYL-COA HYDRATASE"/>
    <property type="match status" value="1"/>
</dbReference>
<protein>
    <submittedName>
        <fullName evidence="2">Enoyl-CoA hydratase/isomerase family protein</fullName>
    </submittedName>
</protein>
<evidence type="ECO:0000256" key="1">
    <source>
        <dbReference type="ARBA" id="ARBA00005254"/>
    </source>
</evidence>
<dbReference type="SUPFAM" id="SSF52096">
    <property type="entry name" value="ClpP/crotonase"/>
    <property type="match status" value="1"/>
</dbReference>
<dbReference type="Gene3D" id="1.10.12.10">
    <property type="entry name" value="Lyase 2-enoyl-coa Hydratase, Chain A, domain 2"/>
    <property type="match status" value="1"/>
</dbReference>
<organism evidence="2 3">
    <name type="scientific">Vibrio ostreae</name>
    <dbReference type="NCBI Taxonomy" id="2841925"/>
    <lineage>
        <taxon>Bacteria</taxon>
        <taxon>Pseudomonadati</taxon>
        <taxon>Pseudomonadota</taxon>
        <taxon>Gammaproteobacteria</taxon>
        <taxon>Vibrionales</taxon>
        <taxon>Vibrionaceae</taxon>
        <taxon>Vibrio</taxon>
    </lineage>
</organism>
<dbReference type="EMBL" id="CP076642">
    <property type="protein sequence ID" value="QXO16054.1"/>
    <property type="molecule type" value="Genomic_DNA"/>
</dbReference>
<dbReference type="InterPro" id="IPR051683">
    <property type="entry name" value="Enoyl-CoA_Hydratase/Isomerase"/>
</dbReference>
<reference evidence="2" key="1">
    <citation type="submission" date="2021-06" db="EMBL/GenBank/DDBJ databases">
        <title>Vibrio nov. sp., novel gut bacterium isolated from Yellow Sea oyster.</title>
        <authorList>
            <person name="Muhammad N."/>
            <person name="Nguyen T.H."/>
            <person name="Lee Y.-J."/>
            <person name="Ko J."/>
            <person name="Kim S.-G."/>
        </authorList>
    </citation>
    <scope>NUCLEOTIDE SEQUENCE</scope>
    <source>
        <strain evidence="2">OG9-811</strain>
    </source>
</reference>
<keyword evidence="3" id="KW-1185">Reference proteome</keyword>
<dbReference type="GO" id="GO:0003824">
    <property type="term" value="F:catalytic activity"/>
    <property type="evidence" value="ECO:0007669"/>
    <property type="project" value="UniProtKB-ARBA"/>
</dbReference>
<proteinExistence type="inferred from homology"/>
<dbReference type="InterPro" id="IPR001753">
    <property type="entry name" value="Enoyl-CoA_hydra/iso"/>
</dbReference>
<dbReference type="InterPro" id="IPR014748">
    <property type="entry name" value="Enoyl-CoA_hydra_C"/>
</dbReference>
<comment type="similarity">
    <text evidence="1">Belongs to the enoyl-CoA hydratase/isomerase family.</text>
</comment>
<evidence type="ECO:0000313" key="2">
    <source>
        <dbReference type="EMBL" id="QXO16054.1"/>
    </source>
</evidence>
<dbReference type="Gene3D" id="3.90.226.10">
    <property type="entry name" value="2-enoyl-CoA Hydratase, Chain A, domain 1"/>
    <property type="match status" value="1"/>
</dbReference>
<dbReference type="GO" id="GO:0008300">
    <property type="term" value="P:isoprenoid catabolic process"/>
    <property type="evidence" value="ECO:0007669"/>
    <property type="project" value="TreeGrafter"/>
</dbReference>
<dbReference type="Proteomes" id="UP000694232">
    <property type="component" value="Chromosome 2"/>
</dbReference>
<dbReference type="AlphaFoldDB" id="A0A975YLX0"/>
<name>A0A975YLX0_9VIBR</name>
<evidence type="ECO:0000313" key="3">
    <source>
        <dbReference type="Proteomes" id="UP000694232"/>
    </source>
</evidence>
<dbReference type="InterPro" id="IPR029045">
    <property type="entry name" value="ClpP/crotonase-like_dom_sf"/>
</dbReference>
<dbReference type="PANTHER" id="PTHR42964:SF1">
    <property type="entry name" value="POLYKETIDE BIOSYNTHESIS ENOYL-COA HYDRATASE PKSH-RELATED"/>
    <property type="match status" value="1"/>
</dbReference>
<dbReference type="Pfam" id="PF00378">
    <property type="entry name" value="ECH_1"/>
    <property type="match status" value="1"/>
</dbReference>
<dbReference type="CDD" id="cd06558">
    <property type="entry name" value="crotonase-like"/>
    <property type="match status" value="1"/>
</dbReference>
<gene>
    <name evidence="2" type="ORF">KNV97_00535</name>
</gene>
<sequence>MNPAQPSVLCELSASGIASLTLNRIDKSNAFDDQMIALLLHHLNDLAKDTKVRLLVLKANGRHFSAGADLNWMRAMATKSHSDNHSDAAQLALLMQTLDTFPHPTIAAVQGCAFGGALGIICCCDIALASAGARFCLSEVKLGLIPATIAPYVCRTLGQRQARRYMLTAEPFDAASALQMGLIHQQVSDQPQDLSLAVQQLCEQILLNSPAALTQAKALCQRCADSPLDQKLIAYTSQLIADIRVSPQGQEGLSAFFAKRAPNWIPPSGGNTGEPQ</sequence>
<dbReference type="KEGG" id="vos:KNV97_00535"/>
<accession>A0A975YLX0</accession>
<dbReference type="RefSeq" id="WP_136486842.1">
    <property type="nucleotide sequence ID" value="NZ_CP076642.1"/>
</dbReference>